<evidence type="ECO:0000259" key="15">
    <source>
        <dbReference type="Pfam" id="PF04811"/>
    </source>
</evidence>
<proteinExistence type="inferred from homology"/>
<evidence type="ECO:0000259" key="17">
    <source>
        <dbReference type="Pfam" id="PF08033"/>
    </source>
</evidence>
<accession>A0A0L0G699</accession>
<feature type="domain" description="Sec23/Sec24 beta-sandwich" evidence="17">
    <location>
        <begin position="418"/>
        <end position="501"/>
    </location>
</feature>
<evidence type="ECO:0000259" key="13">
    <source>
        <dbReference type="Pfam" id="PF00626"/>
    </source>
</evidence>
<dbReference type="PANTHER" id="PTHR13803:SF39">
    <property type="entry name" value="SECRETORY 24AB, ISOFORM A"/>
    <property type="match status" value="1"/>
</dbReference>
<dbReference type="Pfam" id="PF04811">
    <property type="entry name" value="Sec23_trunk"/>
    <property type="match status" value="1"/>
</dbReference>
<dbReference type="GO" id="GO:0006886">
    <property type="term" value="P:intracellular protein transport"/>
    <property type="evidence" value="ECO:0007669"/>
    <property type="project" value="InterPro"/>
</dbReference>
<feature type="region of interest" description="Disordered" evidence="12">
    <location>
        <begin position="23"/>
        <end position="44"/>
    </location>
</feature>
<dbReference type="Gene3D" id="2.60.40.1670">
    <property type="entry name" value="beta-sandwich domain of Sec23/24"/>
    <property type="match status" value="1"/>
</dbReference>
<sequence>MAPAGMQGGYQSTQQQTTSAGNLYQMGGMVPDVDEDGPTPQVPEQYKQRNCSQKFMRCTLSAVPNKKSLLQKAKLPFGIHIHPYTEMTAEEMPVVQSNVIVRCRSCRTYINPFVAFLDQGRRWRCNICMRTNDLPQDFDFDAKTRQPIDRMQRPEMNHAIVEYIAPQEYMVRPPQPAVHMVLLDVSQKSVQSGLVHTVVNSLRENFLNLPGDDRRMFGLITYDSTLHFYKLNHTLSQPHMFVVSDVDEVFMPSPTDLLVNVKQSADIITNLLERLPTMFTATTNQKTCLGPALQAAQKLVSPTGGRIMVFQCGLPTDGVGKCDRQENASLRGSAKEFQQLEPSNDFYKRLAVECSRQQIGVDTFLCGSGYQDVSTIACVSKFSSGTCFYYPDFHAERYPAMTKRLQHELKRVLTRQMGLEAVMRVRASRGLSVNAFHGNFFVRSSDLLALPYVSPDNAFAMQVQYEDDLNAGALCAFQSALLYTTTHGERRIRVHTLALPIVDNVNAVFAGADQMALTGLLAKMAVDRALISKLTDAREAIVNVLIDALGGYRADMRGGAPGFPAPANLMALPQMLLGVLKHPGLRLGAITMLDQRADAHNLIKTLPLSNLCRFFSPRLYALHQMPEDAGTVGANGQIILPPTIPLTAERLEHNGVYLIESGINMFMWVTKNAAPEVLYALFNVQHFDHLQPHRGTQTHLIESTPCYGFSPSCYAETV</sequence>
<dbReference type="AlphaFoldDB" id="A0A0L0G699"/>
<dbReference type="InterPro" id="IPR036174">
    <property type="entry name" value="Znf_Sec23_Sec24_sf"/>
</dbReference>
<dbReference type="GO" id="GO:0005789">
    <property type="term" value="C:endoplasmic reticulum membrane"/>
    <property type="evidence" value="ECO:0007669"/>
    <property type="project" value="UniProtKB-SubCell"/>
</dbReference>
<dbReference type="Gene3D" id="1.20.120.730">
    <property type="entry name" value="Sec23/Sec24 helical domain"/>
    <property type="match status" value="1"/>
</dbReference>
<keyword evidence="7" id="KW-0256">Endoplasmic reticulum</keyword>
<comment type="similarity">
    <text evidence="4">Belongs to the SEC23/SEC24 family. SEC24 subfamily.</text>
</comment>
<reference evidence="18 19" key="1">
    <citation type="submission" date="2011-02" db="EMBL/GenBank/DDBJ databases">
        <title>The Genome Sequence of Sphaeroforma arctica JP610.</title>
        <authorList>
            <consortium name="The Broad Institute Genome Sequencing Platform"/>
            <person name="Russ C."/>
            <person name="Cuomo C."/>
            <person name="Young S.K."/>
            <person name="Zeng Q."/>
            <person name="Gargeya S."/>
            <person name="Alvarado L."/>
            <person name="Berlin A."/>
            <person name="Chapman S.B."/>
            <person name="Chen Z."/>
            <person name="Freedman E."/>
            <person name="Gellesch M."/>
            <person name="Goldberg J."/>
            <person name="Griggs A."/>
            <person name="Gujja S."/>
            <person name="Heilman E."/>
            <person name="Heiman D."/>
            <person name="Howarth C."/>
            <person name="Mehta T."/>
            <person name="Neiman D."/>
            <person name="Pearson M."/>
            <person name="Roberts A."/>
            <person name="Saif S."/>
            <person name="Shea T."/>
            <person name="Shenoy N."/>
            <person name="Sisk P."/>
            <person name="Stolte C."/>
            <person name="Sykes S."/>
            <person name="White J."/>
            <person name="Yandava C."/>
            <person name="Burger G."/>
            <person name="Gray M.W."/>
            <person name="Holland P.W.H."/>
            <person name="King N."/>
            <person name="Lang F.B.F."/>
            <person name="Roger A.J."/>
            <person name="Ruiz-Trillo I."/>
            <person name="Haas B."/>
            <person name="Nusbaum C."/>
            <person name="Birren B."/>
        </authorList>
    </citation>
    <scope>NUCLEOTIDE SEQUENCE [LARGE SCALE GENOMIC DNA]</scope>
    <source>
        <strain evidence="18 19">JP610</strain>
    </source>
</reference>
<feature type="domain" description="Gelsolin-like" evidence="13">
    <location>
        <begin position="639"/>
        <end position="700"/>
    </location>
</feature>
<dbReference type="EMBL" id="KQ241757">
    <property type="protein sequence ID" value="KNC84537.1"/>
    <property type="molecule type" value="Genomic_DNA"/>
</dbReference>
<dbReference type="OrthoDB" id="49016at2759"/>
<comment type="subcellular location">
    <subcellularLocation>
        <location evidence="2">Cytoplasm</location>
    </subcellularLocation>
    <subcellularLocation>
        <location evidence="3">Endoplasmic reticulum membrane</location>
    </subcellularLocation>
    <subcellularLocation>
        <location evidence="1">Golgi apparatus membrane</location>
    </subcellularLocation>
</comment>
<dbReference type="Pfam" id="PF08033">
    <property type="entry name" value="Sec23_BS"/>
    <property type="match status" value="1"/>
</dbReference>
<keyword evidence="6" id="KW-0963">Cytoplasm</keyword>
<dbReference type="Gene3D" id="3.40.50.410">
    <property type="entry name" value="von Willebrand factor, type A domain"/>
    <property type="match status" value="1"/>
</dbReference>
<dbReference type="InterPro" id="IPR036175">
    <property type="entry name" value="Sec23/24_helical_dom_sf"/>
</dbReference>
<dbReference type="Pfam" id="PF04810">
    <property type="entry name" value="zf-Sec23_Sec24"/>
    <property type="match status" value="1"/>
</dbReference>
<gene>
    <name evidence="18" type="ORF">SARC_03240</name>
</gene>
<dbReference type="Gene3D" id="3.40.20.10">
    <property type="entry name" value="Severin"/>
    <property type="match status" value="1"/>
</dbReference>
<dbReference type="SUPFAM" id="SSF82754">
    <property type="entry name" value="C-terminal, gelsolin-like domain of Sec23/24"/>
    <property type="match status" value="1"/>
</dbReference>
<dbReference type="RefSeq" id="XP_014158439.1">
    <property type="nucleotide sequence ID" value="XM_014302964.1"/>
</dbReference>
<name>A0A0L0G699_9EUKA</name>
<evidence type="ECO:0000313" key="19">
    <source>
        <dbReference type="Proteomes" id="UP000054560"/>
    </source>
</evidence>
<evidence type="ECO:0000256" key="1">
    <source>
        <dbReference type="ARBA" id="ARBA00004394"/>
    </source>
</evidence>
<keyword evidence="19" id="KW-1185">Reference proteome</keyword>
<keyword evidence="10" id="KW-0333">Golgi apparatus</keyword>
<feature type="domain" description="Zinc finger Sec23/Sec24-type" evidence="14">
    <location>
        <begin position="100"/>
        <end position="137"/>
    </location>
</feature>
<dbReference type="STRING" id="667725.A0A0L0G699"/>
<dbReference type="Proteomes" id="UP000054560">
    <property type="component" value="Unassembled WGS sequence"/>
</dbReference>
<evidence type="ECO:0000313" key="18">
    <source>
        <dbReference type="EMBL" id="KNC84537.1"/>
    </source>
</evidence>
<protein>
    <recommendedName>
        <fullName evidence="20">Protein transporter Sec24</fullName>
    </recommendedName>
</protein>
<feature type="domain" description="Sec23/Sec24 trunk" evidence="15">
    <location>
        <begin position="174"/>
        <end position="412"/>
    </location>
</feature>
<dbReference type="SUPFAM" id="SSF82919">
    <property type="entry name" value="Zn-finger domain of Sec23/24"/>
    <property type="match status" value="1"/>
</dbReference>
<dbReference type="SUPFAM" id="SSF81811">
    <property type="entry name" value="Helical domain of Sec23/24"/>
    <property type="match status" value="1"/>
</dbReference>
<dbReference type="eggNOG" id="KOG1985">
    <property type="taxonomic scope" value="Eukaryota"/>
</dbReference>
<dbReference type="InterPro" id="IPR050550">
    <property type="entry name" value="SEC23_SEC24_subfamily"/>
</dbReference>
<evidence type="ECO:0000256" key="12">
    <source>
        <dbReference type="SAM" id="MobiDB-lite"/>
    </source>
</evidence>
<dbReference type="InterPro" id="IPR006895">
    <property type="entry name" value="Znf_Sec23_Sec24"/>
</dbReference>
<evidence type="ECO:0000256" key="9">
    <source>
        <dbReference type="ARBA" id="ARBA00022927"/>
    </source>
</evidence>
<dbReference type="GO" id="GO:0070971">
    <property type="term" value="C:endoplasmic reticulum exit site"/>
    <property type="evidence" value="ECO:0007669"/>
    <property type="project" value="TreeGrafter"/>
</dbReference>
<evidence type="ECO:0000259" key="14">
    <source>
        <dbReference type="Pfam" id="PF04810"/>
    </source>
</evidence>
<dbReference type="GO" id="GO:0090110">
    <property type="term" value="P:COPII-coated vesicle cargo loading"/>
    <property type="evidence" value="ECO:0007669"/>
    <property type="project" value="TreeGrafter"/>
</dbReference>
<dbReference type="InterPro" id="IPR036465">
    <property type="entry name" value="vWFA_dom_sf"/>
</dbReference>
<dbReference type="GO" id="GO:0030127">
    <property type="term" value="C:COPII vesicle coat"/>
    <property type="evidence" value="ECO:0007669"/>
    <property type="project" value="InterPro"/>
</dbReference>
<dbReference type="InterPro" id="IPR029006">
    <property type="entry name" value="ADF-H/Gelsolin-like_dom_sf"/>
</dbReference>
<evidence type="ECO:0000256" key="8">
    <source>
        <dbReference type="ARBA" id="ARBA00022892"/>
    </source>
</evidence>
<dbReference type="SUPFAM" id="SSF53300">
    <property type="entry name" value="vWA-like"/>
    <property type="match status" value="1"/>
</dbReference>
<dbReference type="Pfam" id="PF00626">
    <property type="entry name" value="Gelsolin"/>
    <property type="match status" value="1"/>
</dbReference>
<evidence type="ECO:0000256" key="3">
    <source>
        <dbReference type="ARBA" id="ARBA00004586"/>
    </source>
</evidence>
<dbReference type="InterPro" id="IPR007123">
    <property type="entry name" value="Gelsolin-like_dom"/>
</dbReference>
<dbReference type="InterPro" id="IPR036180">
    <property type="entry name" value="Gelsolin-like_dom_sf"/>
</dbReference>
<dbReference type="GeneID" id="25903744"/>
<organism evidence="18 19">
    <name type="scientific">Sphaeroforma arctica JP610</name>
    <dbReference type="NCBI Taxonomy" id="667725"/>
    <lineage>
        <taxon>Eukaryota</taxon>
        <taxon>Ichthyosporea</taxon>
        <taxon>Ichthyophonida</taxon>
        <taxon>Sphaeroforma</taxon>
    </lineage>
</organism>
<dbReference type="Gene3D" id="2.30.30.380">
    <property type="entry name" value="Zn-finger domain of Sec23/24"/>
    <property type="match status" value="1"/>
</dbReference>
<keyword evidence="9" id="KW-0653">Protein transport</keyword>
<dbReference type="InterPro" id="IPR006900">
    <property type="entry name" value="Sec23/24_helical_dom"/>
</dbReference>
<keyword evidence="5" id="KW-0813">Transport</keyword>
<dbReference type="Pfam" id="PF04815">
    <property type="entry name" value="Sec23_helical"/>
    <property type="match status" value="1"/>
</dbReference>
<feature type="domain" description="Sec23/Sec24 helical" evidence="16">
    <location>
        <begin position="513"/>
        <end position="612"/>
    </location>
</feature>
<evidence type="ECO:0000256" key="7">
    <source>
        <dbReference type="ARBA" id="ARBA00022824"/>
    </source>
</evidence>
<evidence type="ECO:0000259" key="16">
    <source>
        <dbReference type="Pfam" id="PF04815"/>
    </source>
</evidence>
<dbReference type="GO" id="GO:0000139">
    <property type="term" value="C:Golgi membrane"/>
    <property type="evidence" value="ECO:0007669"/>
    <property type="project" value="UniProtKB-SubCell"/>
</dbReference>
<evidence type="ECO:0000256" key="5">
    <source>
        <dbReference type="ARBA" id="ARBA00022448"/>
    </source>
</evidence>
<dbReference type="InterPro" id="IPR012990">
    <property type="entry name" value="Beta-sandwich_Sec23_24"/>
</dbReference>
<evidence type="ECO:0000256" key="4">
    <source>
        <dbReference type="ARBA" id="ARBA00008334"/>
    </source>
</evidence>
<keyword evidence="8" id="KW-0931">ER-Golgi transport</keyword>
<evidence type="ECO:0008006" key="20">
    <source>
        <dbReference type="Google" id="ProtNLM"/>
    </source>
</evidence>
<dbReference type="PANTHER" id="PTHR13803">
    <property type="entry name" value="SEC24-RELATED PROTEIN"/>
    <property type="match status" value="1"/>
</dbReference>
<dbReference type="GO" id="GO:0000149">
    <property type="term" value="F:SNARE binding"/>
    <property type="evidence" value="ECO:0007669"/>
    <property type="project" value="TreeGrafter"/>
</dbReference>
<keyword evidence="11" id="KW-0472">Membrane</keyword>
<dbReference type="GO" id="GO:0008270">
    <property type="term" value="F:zinc ion binding"/>
    <property type="evidence" value="ECO:0007669"/>
    <property type="project" value="InterPro"/>
</dbReference>
<evidence type="ECO:0000256" key="11">
    <source>
        <dbReference type="ARBA" id="ARBA00023136"/>
    </source>
</evidence>
<evidence type="ECO:0000256" key="2">
    <source>
        <dbReference type="ARBA" id="ARBA00004496"/>
    </source>
</evidence>
<evidence type="ECO:0000256" key="10">
    <source>
        <dbReference type="ARBA" id="ARBA00023034"/>
    </source>
</evidence>
<dbReference type="InterPro" id="IPR006896">
    <property type="entry name" value="Sec23/24_trunk_dom"/>
</dbReference>
<dbReference type="SUPFAM" id="SSF81995">
    <property type="entry name" value="beta-sandwich domain of Sec23/24"/>
    <property type="match status" value="1"/>
</dbReference>
<evidence type="ECO:0000256" key="6">
    <source>
        <dbReference type="ARBA" id="ARBA00022490"/>
    </source>
</evidence>